<dbReference type="PROSITE" id="PS00028">
    <property type="entry name" value="ZINC_FINGER_C2H2_1"/>
    <property type="match status" value="2"/>
</dbReference>
<sequence>MASFNTNCNFSFLSFGLFCSFHHLLYQSLRQATEVKATNASLDIMASVSAEVGAELLAEAGNQTDGLGDVSCPFCSRVFASTSSMRIHASLKHWRAARPAATIQQPGLVSVGFGPTGQLGHFSALSAAAAAAAAAASAAAATCQQQPLQHEGRFIITSANSAAAAVVARQSHLMQLQQQQPSQQISIDFASAGHGLANLGIVGTNSVPAISGQVASGGILPLATPTVYPCLPCHIGFGRRLGLRGHLVRVHGISRRSVDSYIDSIISRSVGLSLPSGELVLSGQTPSVLAAPAISCSTSTSTAFAISAASSSTSSISSLSLPIESGIVGLGANVLAGLNDPGPLHSVLTGSLCSASGGAINQAVVSAATTTAASAAVSASLVMALNELEATAATSAGSQAGLIAVTTTDGENGNREVMRSGVPCSVIDEATSVGLRTAGVSDIPPSPSRVPRALAH</sequence>
<accession>A0A3S5CE34</accession>
<feature type="domain" description="C2H2-type" evidence="1">
    <location>
        <begin position="230"/>
        <end position="251"/>
    </location>
</feature>
<comment type="caution">
    <text evidence="2">The sequence shown here is derived from an EMBL/GenBank/DDBJ whole genome shotgun (WGS) entry which is preliminary data.</text>
</comment>
<evidence type="ECO:0000259" key="1">
    <source>
        <dbReference type="PROSITE" id="PS00028"/>
    </source>
</evidence>
<organism evidence="2 3">
    <name type="scientific">Protopolystoma xenopodis</name>
    <dbReference type="NCBI Taxonomy" id="117903"/>
    <lineage>
        <taxon>Eukaryota</taxon>
        <taxon>Metazoa</taxon>
        <taxon>Spiralia</taxon>
        <taxon>Lophotrochozoa</taxon>
        <taxon>Platyhelminthes</taxon>
        <taxon>Monogenea</taxon>
        <taxon>Polyopisthocotylea</taxon>
        <taxon>Polystomatidea</taxon>
        <taxon>Polystomatidae</taxon>
        <taxon>Protopolystoma</taxon>
    </lineage>
</organism>
<evidence type="ECO:0000313" key="3">
    <source>
        <dbReference type="Proteomes" id="UP000784294"/>
    </source>
</evidence>
<dbReference type="AlphaFoldDB" id="A0A3S5CE34"/>
<name>A0A3S5CE34_9PLAT</name>
<gene>
    <name evidence="2" type="ORF">PXEA_LOCUS7109</name>
</gene>
<evidence type="ECO:0000313" key="2">
    <source>
        <dbReference type="EMBL" id="VEL13669.1"/>
    </source>
</evidence>
<keyword evidence="3" id="KW-1185">Reference proteome</keyword>
<feature type="domain" description="C2H2-type" evidence="1">
    <location>
        <begin position="72"/>
        <end position="93"/>
    </location>
</feature>
<dbReference type="EMBL" id="CAAALY010018481">
    <property type="protein sequence ID" value="VEL13669.1"/>
    <property type="molecule type" value="Genomic_DNA"/>
</dbReference>
<reference evidence="2" key="1">
    <citation type="submission" date="2018-11" db="EMBL/GenBank/DDBJ databases">
        <authorList>
            <consortium name="Pathogen Informatics"/>
        </authorList>
    </citation>
    <scope>NUCLEOTIDE SEQUENCE</scope>
</reference>
<dbReference type="Proteomes" id="UP000784294">
    <property type="component" value="Unassembled WGS sequence"/>
</dbReference>
<dbReference type="SMART" id="SM00355">
    <property type="entry name" value="ZnF_C2H2"/>
    <property type="match status" value="2"/>
</dbReference>
<protein>
    <recommendedName>
        <fullName evidence="1">C2H2-type domain-containing protein</fullName>
    </recommendedName>
</protein>
<dbReference type="InterPro" id="IPR013087">
    <property type="entry name" value="Znf_C2H2_type"/>
</dbReference>
<proteinExistence type="predicted"/>